<comment type="caution">
    <text evidence="1">The sequence shown here is derived from an EMBL/GenBank/DDBJ whole genome shotgun (WGS) entry which is preliminary data.</text>
</comment>
<reference evidence="1 2" key="1">
    <citation type="journal article" date="2020" name="BMC Genomics">
        <title>Intraspecific diversification of the crop wild relative Brassica cretica Lam. using demographic model selection.</title>
        <authorList>
            <person name="Kioukis A."/>
            <person name="Michalopoulou V.A."/>
            <person name="Briers L."/>
            <person name="Pirintsos S."/>
            <person name="Studholme D.J."/>
            <person name="Pavlidis P."/>
            <person name="Sarris P.F."/>
        </authorList>
    </citation>
    <scope>NUCLEOTIDE SEQUENCE [LARGE SCALE GENOMIC DNA]</scope>
    <source>
        <strain evidence="2">cv. PFS-1207/04</strain>
    </source>
</reference>
<accession>A0ABQ7AC33</accession>
<organism evidence="1 2">
    <name type="scientific">Brassica cretica</name>
    <name type="common">Mustard</name>
    <dbReference type="NCBI Taxonomy" id="69181"/>
    <lineage>
        <taxon>Eukaryota</taxon>
        <taxon>Viridiplantae</taxon>
        <taxon>Streptophyta</taxon>
        <taxon>Embryophyta</taxon>
        <taxon>Tracheophyta</taxon>
        <taxon>Spermatophyta</taxon>
        <taxon>Magnoliopsida</taxon>
        <taxon>eudicotyledons</taxon>
        <taxon>Gunneridae</taxon>
        <taxon>Pentapetalae</taxon>
        <taxon>rosids</taxon>
        <taxon>malvids</taxon>
        <taxon>Brassicales</taxon>
        <taxon>Brassicaceae</taxon>
        <taxon>Brassiceae</taxon>
        <taxon>Brassica</taxon>
    </lineage>
</organism>
<evidence type="ECO:0000313" key="1">
    <source>
        <dbReference type="EMBL" id="KAF3495229.1"/>
    </source>
</evidence>
<name>A0ABQ7AC33_BRACR</name>
<dbReference type="Proteomes" id="UP000266723">
    <property type="component" value="Unassembled WGS sequence"/>
</dbReference>
<evidence type="ECO:0000313" key="2">
    <source>
        <dbReference type="Proteomes" id="UP000266723"/>
    </source>
</evidence>
<proteinExistence type="predicted"/>
<protein>
    <submittedName>
        <fullName evidence="1">Uncharacterized protein</fullName>
    </submittedName>
</protein>
<sequence>MAKTRPGVPSKIKPGRKELDSYTIKGTNKVVRALLFRNRVNCVAFGACFM</sequence>
<dbReference type="EMBL" id="QGKV02002055">
    <property type="protein sequence ID" value="KAF3495229.1"/>
    <property type="molecule type" value="Genomic_DNA"/>
</dbReference>
<gene>
    <name evidence="1" type="ORF">DY000_02054260</name>
</gene>
<keyword evidence="2" id="KW-1185">Reference proteome</keyword>